<dbReference type="Gene3D" id="3.90.1200.10">
    <property type="match status" value="1"/>
</dbReference>
<comment type="caution">
    <text evidence="11">The sequence shown here is derived from an EMBL/GenBank/DDBJ whole genome shotgun (WGS) entry which is preliminary data.</text>
</comment>
<reference evidence="11" key="2">
    <citation type="submission" date="2021-08" db="EMBL/GenBank/DDBJ databases">
        <authorList>
            <person name="Eriksson T."/>
        </authorList>
    </citation>
    <scope>NUCLEOTIDE SEQUENCE</scope>
    <source>
        <strain evidence="11">Stoneville</strain>
        <tissue evidence="11">Whole head</tissue>
    </source>
</reference>
<evidence type="ECO:0000313" key="11">
    <source>
        <dbReference type="EMBL" id="KAH0816630.1"/>
    </source>
</evidence>
<evidence type="ECO:0000259" key="10">
    <source>
        <dbReference type="SMART" id="SM00587"/>
    </source>
</evidence>
<keyword evidence="6" id="KW-0067">ATP-binding</keyword>
<dbReference type="Gene3D" id="3.30.420.10">
    <property type="entry name" value="Ribonuclease H-like superfamily/Ribonuclease H"/>
    <property type="match status" value="1"/>
</dbReference>
<dbReference type="Pfam" id="PF13193">
    <property type="entry name" value="AMP-binding_C"/>
    <property type="match status" value="1"/>
</dbReference>
<organism evidence="11 12">
    <name type="scientific">Tenebrio molitor</name>
    <name type="common">Yellow mealworm beetle</name>
    <dbReference type="NCBI Taxonomy" id="7067"/>
    <lineage>
        <taxon>Eukaryota</taxon>
        <taxon>Metazoa</taxon>
        <taxon>Ecdysozoa</taxon>
        <taxon>Arthropoda</taxon>
        <taxon>Hexapoda</taxon>
        <taxon>Insecta</taxon>
        <taxon>Pterygota</taxon>
        <taxon>Neoptera</taxon>
        <taxon>Endopterygota</taxon>
        <taxon>Coleoptera</taxon>
        <taxon>Polyphaga</taxon>
        <taxon>Cucujiformia</taxon>
        <taxon>Tenebrionidae</taxon>
        <taxon>Tenebrio</taxon>
    </lineage>
</organism>
<reference evidence="11" key="1">
    <citation type="journal article" date="2020" name="J Insects Food Feed">
        <title>The yellow mealworm (Tenebrio molitor) genome: a resource for the emerging insects as food and feed industry.</title>
        <authorList>
            <person name="Eriksson T."/>
            <person name="Andere A."/>
            <person name="Kelstrup H."/>
            <person name="Emery V."/>
            <person name="Picard C."/>
        </authorList>
    </citation>
    <scope>NUCLEOTIDE SEQUENCE</scope>
    <source>
        <strain evidence="11">Stoneville</strain>
        <tissue evidence="11">Whole head</tissue>
    </source>
</reference>
<evidence type="ECO:0000256" key="6">
    <source>
        <dbReference type="ARBA" id="ARBA00022840"/>
    </source>
</evidence>
<sequence>MLGLGIPLGCEKKGSVGKVVSYMSSKIRDPKTGKSLGPNQSGELCFKGDAVMKGYYRNEEATRKAFTSDGWFLTGDLAYYDEEGFFFIVGRLKELIKYKGFQVPPQELETILLRNPKIKDVAVVGLPDEEAGELPLAFVVKNSDVDLTEDEVKDFLAELRNATGCLVGPPNKRNIKVTHLFYMDGRKVYSSNEKKFGALLGNATVGAVTKALPGVHKARFRQIWSRPRTKLLLNISKGRLCTLNPPPNGVSRRAGECLRLSFADLLTPMLLRKLNSDIRKAEESFYYHLRHAYDLDSTSVLLWTSWENAECLIYLNYAFILVRLCRILCFDLRAKTITVIELSCPGSERGEWGAKERISDSERGDERKRRKRAVEEGEKADWMERMKMIEEKMKQRENKERKNNVIITGIGAISGNIKRGVEEWLEREIGVKVNVKEAFKINKDKMMLAKIESWEQKKNIMLNKREKVCVREKNDSGMKRWGRGEREQEWEGRRRERQGAESDAKIVRRSKTCGEMRERKRREWGEIWSEDGREMDERIRKRRERIENERNTIKEPGDYSVILHGDCWSNNMMFKYATSEFGRKLTDMRLLDLQFVKVGSPVCDLSYCFYSGASTADFNDLDKYLRIYYDSFSSFLTEVGADPKEVFPFEALKQHWKKYAMFGVCMAFLVLKLKATEQEDIIDLTDDIDESDMAETVDKFFLFGDIASALSLDTRGARWEEFSREKENYRQRSVQQQFNNIVHPETTFWKIGLGVEDHLLSIKKLRVPLEEQPYPTTRELAATFSTDYQPLLKIESHNHEFVKIVLKVMLSVWLIFEGVLHFEMIPKSALYCQQLDRVYAATPEKYPAMIERMRILLQRDNALCNRAV</sequence>
<proteinExistence type="inferred from homology"/>
<evidence type="ECO:0000256" key="1">
    <source>
        <dbReference type="ARBA" id="ARBA00001946"/>
    </source>
</evidence>
<evidence type="ECO:0000256" key="4">
    <source>
        <dbReference type="ARBA" id="ARBA00022723"/>
    </source>
</evidence>
<dbReference type="Proteomes" id="UP000719412">
    <property type="component" value="Unassembled WGS sequence"/>
</dbReference>
<keyword evidence="12" id="KW-1185">Reference proteome</keyword>
<dbReference type="InterPro" id="IPR000873">
    <property type="entry name" value="AMP-dep_synth/lig_dom"/>
</dbReference>
<dbReference type="InterPro" id="IPR036397">
    <property type="entry name" value="RNaseH_sf"/>
</dbReference>
<name>A0A8J6HL50_TENMO</name>
<evidence type="ECO:0000256" key="5">
    <source>
        <dbReference type="ARBA" id="ARBA00022741"/>
    </source>
</evidence>
<dbReference type="SUPFAM" id="SSF56112">
    <property type="entry name" value="Protein kinase-like (PK-like)"/>
    <property type="match status" value="1"/>
</dbReference>
<dbReference type="GO" id="GO:0005777">
    <property type="term" value="C:peroxisome"/>
    <property type="evidence" value="ECO:0007669"/>
    <property type="project" value="UniProtKB-SubCell"/>
</dbReference>
<feature type="region of interest" description="Disordered" evidence="9">
    <location>
        <begin position="478"/>
        <end position="503"/>
    </location>
</feature>
<dbReference type="EMBL" id="JABDTM020021203">
    <property type="protein sequence ID" value="KAH0816630.1"/>
    <property type="molecule type" value="Genomic_DNA"/>
</dbReference>
<dbReference type="InterPro" id="IPR004119">
    <property type="entry name" value="EcKL"/>
</dbReference>
<keyword evidence="8" id="KW-0576">Peroxisome</keyword>
<keyword evidence="7" id="KW-0460">Magnesium</keyword>
<dbReference type="InterPro" id="IPR011009">
    <property type="entry name" value="Kinase-like_dom_sf"/>
</dbReference>
<dbReference type="Gene3D" id="2.30.38.10">
    <property type="entry name" value="Luciferase, Domain 3"/>
    <property type="match status" value="1"/>
</dbReference>
<dbReference type="InterPro" id="IPR045851">
    <property type="entry name" value="AMP-bd_C_sf"/>
</dbReference>
<keyword evidence="4" id="KW-0479">Metal-binding</keyword>
<dbReference type="PANTHER" id="PTHR24096:SF423">
    <property type="entry name" value="GM05240P"/>
    <property type="match status" value="1"/>
</dbReference>
<evidence type="ECO:0000256" key="9">
    <source>
        <dbReference type="SAM" id="MobiDB-lite"/>
    </source>
</evidence>
<dbReference type="GO" id="GO:0005524">
    <property type="term" value="F:ATP binding"/>
    <property type="evidence" value="ECO:0007669"/>
    <property type="project" value="UniProtKB-KW"/>
</dbReference>
<dbReference type="GO" id="GO:0003676">
    <property type="term" value="F:nucleic acid binding"/>
    <property type="evidence" value="ECO:0007669"/>
    <property type="project" value="InterPro"/>
</dbReference>
<feature type="domain" description="CHK kinase-like" evidence="10">
    <location>
        <begin position="472"/>
        <end position="638"/>
    </location>
</feature>
<dbReference type="Pfam" id="PF00501">
    <property type="entry name" value="AMP-binding"/>
    <property type="match status" value="1"/>
</dbReference>
<comment type="cofactor">
    <cofactor evidence="1">
        <name>Mg(2+)</name>
        <dbReference type="ChEBI" id="CHEBI:18420"/>
    </cofactor>
</comment>
<comment type="similarity">
    <text evidence="3">Belongs to the ATP-dependent AMP-binding enzyme family.</text>
</comment>
<dbReference type="InterPro" id="IPR025110">
    <property type="entry name" value="AMP-bd_C"/>
</dbReference>
<protein>
    <recommendedName>
        <fullName evidence="10">CHK kinase-like domain-containing protein</fullName>
    </recommendedName>
</protein>
<dbReference type="PANTHER" id="PTHR24096">
    <property type="entry name" value="LONG-CHAIN-FATTY-ACID--COA LIGASE"/>
    <property type="match status" value="1"/>
</dbReference>
<accession>A0A8J6HL50</accession>
<dbReference type="Gene3D" id="3.30.300.30">
    <property type="match status" value="1"/>
</dbReference>
<dbReference type="GO" id="GO:0016405">
    <property type="term" value="F:CoA-ligase activity"/>
    <property type="evidence" value="ECO:0007669"/>
    <property type="project" value="TreeGrafter"/>
</dbReference>
<evidence type="ECO:0000256" key="8">
    <source>
        <dbReference type="ARBA" id="ARBA00023140"/>
    </source>
</evidence>
<dbReference type="AlphaFoldDB" id="A0A8J6HL50"/>
<evidence type="ECO:0000256" key="3">
    <source>
        <dbReference type="ARBA" id="ARBA00006432"/>
    </source>
</evidence>
<dbReference type="Pfam" id="PF02958">
    <property type="entry name" value="EcKL"/>
    <property type="match status" value="1"/>
</dbReference>
<dbReference type="InterPro" id="IPR015897">
    <property type="entry name" value="CHK_kinase-like"/>
</dbReference>
<evidence type="ECO:0000256" key="7">
    <source>
        <dbReference type="ARBA" id="ARBA00022842"/>
    </source>
</evidence>
<keyword evidence="5" id="KW-0547">Nucleotide-binding</keyword>
<dbReference type="GO" id="GO:0046872">
    <property type="term" value="F:metal ion binding"/>
    <property type="evidence" value="ECO:0007669"/>
    <property type="project" value="UniProtKB-KW"/>
</dbReference>
<gene>
    <name evidence="11" type="ORF">GEV33_006161</name>
</gene>
<evidence type="ECO:0000313" key="12">
    <source>
        <dbReference type="Proteomes" id="UP000719412"/>
    </source>
</evidence>
<dbReference type="SMART" id="SM00587">
    <property type="entry name" value="CHK"/>
    <property type="match status" value="1"/>
</dbReference>
<evidence type="ECO:0000256" key="2">
    <source>
        <dbReference type="ARBA" id="ARBA00004275"/>
    </source>
</evidence>
<comment type="subcellular location">
    <subcellularLocation>
        <location evidence="2">Peroxisome</location>
    </subcellularLocation>
</comment>
<dbReference type="SUPFAM" id="SSF56801">
    <property type="entry name" value="Acetyl-CoA synthetase-like"/>
    <property type="match status" value="1"/>
</dbReference>